<comment type="pathway">
    <text evidence="2">Glycan biosynthesis; alginate biosynthesis.</text>
</comment>
<evidence type="ECO:0000256" key="6">
    <source>
        <dbReference type="ARBA" id="ARBA00022841"/>
    </source>
</evidence>
<comment type="subcellular location">
    <subcellularLocation>
        <location evidence="1">Periplasm</location>
    </subcellularLocation>
</comment>
<feature type="domain" description="AlgX/AlgJ SGNH hydrolase-like" evidence="8">
    <location>
        <begin position="96"/>
        <end position="221"/>
    </location>
</feature>
<dbReference type="UniPathway" id="UPA00286"/>
<accession>A0A6S6SXK9</accession>
<dbReference type="GO" id="GO:0016740">
    <property type="term" value="F:transferase activity"/>
    <property type="evidence" value="ECO:0007669"/>
    <property type="project" value="UniProtKB-KW"/>
</dbReference>
<evidence type="ECO:0000256" key="1">
    <source>
        <dbReference type="ARBA" id="ARBA00004418"/>
    </source>
</evidence>
<keyword evidence="7" id="KW-0472">Membrane</keyword>
<keyword evidence="3" id="KW-0808">Transferase</keyword>
<evidence type="ECO:0000256" key="4">
    <source>
        <dbReference type="ARBA" id="ARBA00022729"/>
    </source>
</evidence>
<evidence type="ECO:0000256" key="5">
    <source>
        <dbReference type="ARBA" id="ARBA00022764"/>
    </source>
</evidence>
<keyword evidence="4" id="KW-0732">Signal</keyword>
<evidence type="ECO:0000256" key="3">
    <source>
        <dbReference type="ARBA" id="ARBA00022679"/>
    </source>
</evidence>
<evidence type="ECO:0000256" key="7">
    <source>
        <dbReference type="SAM" id="Phobius"/>
    </source>
</evidence>
<keyword evidence="6" id="KW-0016">Alginate biosynthesis</keyword>
<dbReference type="Pfam" id="PF16822">
    <property type="entry name" value="ALGX"/>
    <property type="match status" value="1"/>
</dbReference>
<dbReference type="GO" id="GO:0042597">
    <property type="term" value="C:periplasmic space"/>
    <property type="evidence" value="ECO:0007669"/>
    <property type="project" value="UniProtKB-SubCell"/>
</dbReference>
<reference evidence="9" key="1">
    <citation type="submission" date="2020-01" db="EMBL/GenBank/DDBJ databases">
        <authorList>
            <person name="Meier V. D."/>
            <person name="Meier V D."/>
        </authorList>
    </citation>
    <scope>NUCLEOTIDE SEQUENCE</scope>
    <source>
        <strain evidence="9">HLG_WM_MAG_10</strain>
    </source>
</reference>
<protein>
    <recommendedName>
        <fullName evidence="8">AlgX/AlgJ SGNH hydrolase-like domain-containing protein</fullName>
    </recommendedName>
</protein>
<evidence type="ECO:0000256" key="2">
    <source>
        <dbReference type="ARBA" id="ARBA00005182"/>
    </source>
</evidence>
<dbReference type="EMBL" id="CACVAQ010000139">
    <property type="protein sequence ID" value="CAA6808008.1"/>
    <property type="molecule type" value="Genomic_DNA"/>
</dbReference>
<gene>
    <name evidence="9" type="ORF">HELGO_WM13373</name>
</gene>
<proteinExistence type="predicted"/>
<name>A0A6S6SXK9_9BACT</name>
<sequence length="423" mass="48957">MGKERAIIFLSYSILLLLFLPILQNFFGFRAVVDLNGFSKEQEAQKWSWKTWFNGSYQQNTDDFYKATFGLREDLIRSNNDRVYTCYHESTNKELIIGKENYLFGKEYIDEYLGKDYIGKAALKEKVAYLKAISNGCKSRGKVFLLVLAPSKAYYHSAYLPETYKKRDSTNSAVFVSELKAEGVDVLDANKWFSSLKNTTPYPLFPKGGTHWSNYGVSVFIDSLLNGLEQRLNQDLPALVIDSLWVSDSLLSPDNDLELLLNLSHRMPMPAHAYVRGHFQQRGKYRPKVITIGDSFWGTFQFKDYLPKNCFAKSSQYWYYNNTVFPGGHKRTERDLFKLDNSDVVLMVVATCNIPHFAWGALGGLKDYFSQTEEERIREIVKEIKANPKWYLELKNKAIEYAVPLDTILQRDAIYIMNRRKSK</sequence>
<keyword evidence="7" id="KW-0812">Transmembrane</keyword>
<dbReference type="InterPro" id="IPR031811">
    <property type="entry name" value="ALGX/ALGJ_SGNH-like"/>
</dbReference>
<organism evidence="9">
    <name type="scientific">uncultured Aureispira sp</name>
    <dbReference type="NCBI Taxonomy" id="1331704"/>
    <lineage>
        <taxon>Bacteria</taxon>
        <taxon>Pseudomonadati</taxon>
        <taxon>Bacteroidota</taxon>
        <taxon>Saprospiria</taxon>
        <taxon>Saprospirales</taxon>
        <taxon>Saprospiraceae</taxon>
        <taxon>Aureispira</taxon>
        <taxon>environmental samples</taxon>
    </lineage>
</organism>
<dbReference type="SUPFAM" id="SSF52266">
    <property type="entry name" value="SGNH hydrolase"/>
    <property type="match status" value="1"/>
</dbReference>
<dbReference type="GO" id="GO:0042121">
    <property type="term" value="P:alginic acid biosynthetic process"/>
    <property type="evidence" value="ECO:0007669"/>
    <property type="project" value="UniProtKB-UniPathway"/>
</dbReference>
<evidence type="ECO:0000259" key="8">
    <source>
        <dbReference type="Pfam" id="PF16822"/>
    </source>
</evidence>
<dbReference type="AlphaFoldDB" id="A0A6S6SXK9"/>
<evidence type="ECO:0000313" key="9">
    <source>
        <dbReference type="EMBL" id="CAA6808008.1"/>
    </source>
</evidence>
<keyword evidence="7" id="KW-1133">Transmembrane helix</keyword>
<feature type="transmembrane region" description="Helical" evidence="7">
    <location>
        <begin position="7"/>
        <end position="27"/>
    </location>
</feature>
<keyword evidence="5" id="KW-0574">Periplasm</keyword>